<evidence type="ECO:0000256" key="4">
    <source>
        <dbReference type="ARBA" id="ARBA00022741"/>
    </source>
</evidence>
<dbReference type="EMBL" id="PHFL01000057">
    <property type="protein sequence ID" value="RFM23832.1"/>
    <property type="molecule type" value="Genomic_DNA"/>
</dbReference>
<dbReference type="NCBIfam" id="TIGR01279">
    <property type="entry name" value="DPOR_bchN"/>
    <property type="match status" value="1"/>
</dbReference>
<feature type="binding site" evidence="10">
    <location>
        <position position="18"/>
    </location>
    <ligand>
        <name>[4Fe-4S] cluster</name>
        <dbReference type="ChEBI" id="CHEBI:49883"/>
        <note>ligand shared with heterodimeric partner</note>
    </ligand>
</feature>
<dbReference type="Proteomes" id="UP000266389">
    <property type="component" value="Unassembled WGS sequence"/>
</dbReference>
<keyword evidence="3 10" id="KW-0479">Metal-binding</keyword>
<comment type="cofactor">
    <cofactor evidence="10">
        <name>[4Fe-4S] cluster</name>
        <dbReference type="ChEBI" id="CHEBI:49883"/>
    </cofactor>
    <text evidence="10">Binds 1 [4Fe-4S] cluster per heterodimer. The cluster is bound at the heterodimer interface by residues from both subunits.</text>
</comment>
<dbReference type="GO" id="GO:0051539">
    <property type="term" value="F:4 iron, 4 sulfur cluster binding"/>
    <property type="evidence" value="ECO:0007669"/>
    <property type="project" value="UniProtKB-UniRule"/>
</dbReference>
<comment type="caution">
    <text evidence="13">The sequence shown here is derived from an EMBL/GenBank/DDBJ whole genome shotgun (WGS) entry which is preliminary data.</text>
</comment>
<evidence type="ECO:0000256" key="5">
    <source>
        <dbReference type="ARBA" id="ARBA00022840"/>
    </source>
</evidence>
<evidence type="ECO:0000256" key="6">
    <source>
        <dbReference type="ARBA" id="ARBA00023002"/>
    </source>
</evidence>
<keyword evidence="8 10" id="KW-0411">Iron-sulfur</keyword>
<dbReference type="InterPro" id="IPR050293">
    <property type="entry name" value="LIPOR_BchN/ChlN"/>
</dbReference>
<evidence type="ECO:0000313" key="13">
    <source>
        <dbReference type="EMBL" id="RFM23832.1"/>
    </source>
</evidence>
<evidence type="ECO:0000313" key="14">
    <source>
        <dbReference type="Proteomes" id="UP000266389"/>
    </source>
</evidence>
<dbReference type="GO" id="GO:0016636">
    <property type="term" value="F:oxidoreductase activity, acting on the CH-CH group of donors, iron-sulfur protein as acceptor"/>
    <property type="evidence" value="ECO:0007669"/>
    <property type="project" value="UniProtKB-UniRule"/>
</dbReference>
<dbReference type="EC" id="1.3.7.7" evidence="10"/>
<dbReference type="GO" id="GO:0016730">
    <property type="term" value="F:oxidoreductase activity, acting on iron-sulfur proteins as donors"/>
    <property type="evidence" value="ECO:0007669"/>
    <property type="project" value="InterPro"/>
</dbReference>
<gene>
    <name evidence="10 13" type="primary">bchN</name>
    <name evidence="13" type="ORF">D0433_08845</name>
</gene>
<keyword evidence="11" id="KW-1133">Transmembrane helix</keyword>
<dbReference type="Gene3D" id="3.40.50.1980">
    <property type="entry name" value="Nitrogenase molybdenum iron protein domain"/>
    <property type="match status" value="3"/>
</dbReference>
<dbReference type="PANTHER" id="PTHR39429:SF3">
    <property type="entry name" value="LIGHT-INDEPENDENT PROTOCHLOROPHYLLIDE REDUCTASE SUBUNIT N"/>
    <property type="match status" value="1"/>
</dbReference>
<dbReference type="AlphaFoldDB" id="A0A395LZB2"/>
<keyword evidence="4 10" id="KW-0547">Nucleotide-binding</keyword>
<dbReference type="PANTHER" id="PTHR39429">
    <property type="entry name" value="LIGHT-INDEPENDENT PROTOCHLOROPHYLLIDE REDUCTASE SUBUNIT N"/>
    <property type="match status" value="1"/>
</dbReference>
<dbReference type="GO" id="GO:0046872">
    <property type="term" value="F:metal ion binding"/>
    <property type="evidence" value="ECO:0007669"/>
    <property type="project" value="UniProtKB-KW"/>
</dbReference>
<comment type="subunit">
    <text evidence="10">Protochlorophyllide reductase is composed of three subunits; BchL, BchN and BchB. Forms a heterotetramer of two BchB and two BchN subunits.</text>
</comment>
<protein>
    <recommendedName>
        <fullName evidence="10">Light-independent protochlorophyllide reductase subunit N</fullName>
        <shortName evidence="10">DPOR subunit N</shortName>
        <shortName evidence="10">LI-POR subunit N</shortName>
        <ecNumber evidence="10">1.3.7.7</ecNumber>
    </recommendedName>
</protein>
<dbReference type="PIRSF" id="PIRSF000162">
    <property type="entry name" value="P_chlorophyll_rd"/>
    <property type="match status" value="1"/>
</dbReference>
<feature type="binding site" evidence="10">
    <location>
        <position position="43"/>
    </location>
    <ligand>
        <name>[4Fe-4S] cluster</name>
        <dbReference type="ChEBI" id="CHEBI:49883"/>
        <note>ligand shared with heterodimeric partner</note>
    </ligand>
</feature>
<accession>A0A395LZB2</accession>
<feature type="binding site" evidence="10">
    <location>
        <position position="100"/>
    </location>
    <ligand>
        <name>[4Fe-4S] cluster</name>
        <dbReference type="ChEBI" id="CHEBI:49883"/>
        <note>ligand shared with heterodimeric partner</note>
    </ligand>
</feature>
<sequence length="420" mass="46777">MQNDISILREDNAIHSFCGLASVAWLYQKIHNSFFLILGTHTCAHFLQYALGVMIFAKPRFAVAMLEEADLSKDYVNLKPILEEIKADHHPSVIFLFSSCTPEVMKVDFEQLARALSTPELPVLFAPASGLEFAFSQSEDSVLQALLPFCAVAEPDDKRVVFLGSINDATAEDFRREAEALGIPVAGFLPANHLRDLPPIGKSTIIAPLQPYLAKVATRISRERGAKVLSSLFPLGPDGTRQFWEDLAKEFGISIDLSEREHAAWERIKSHCEVLKGRRVFITADSLIELPLARFLKSAGAEIAEVSSVYINKKFHAKELERLRGVRIVEQPNFHRQVSDMQVNPPDLVITSLMTANPLIGKGITVKWSMEFVLTPLHGWSGTVSLAELLTRPILRKAHLPEFDAQLWTMNAMPSANTAR</sequence>
<feature type="transmembrane region" description="Helical" evidence="11">
    <location>
        <begin position="34"/>
        <end position="57"/>
    </location>
</feature>
<keyword evidence="7 10" id="KW-0408">Iron</keyword>
<comment type="pathway">
    <text evidence="10">Porphyrin-containing compound metabolism; bacteriochlorophyll biosynthesis (light-independent).</text>
</comment>
<evidence type="ECO:0000256" key="11">
    <source>
        <dbReference type="SAM" id="Phobius"/>
    </source>
</evidence>
<dbReference type="HAMAP" id="MF_00352">
    <property type="entry name" value="ChlN_BchN"/>
    <property type="match status" value="1"/>
</dbReference>
<dbReference type="InterPro" id="IPR000510">
    <property type="entry name" value="Nase/OxRdtase_comp1"/>
</dbReference>
<comment type="similarity">
    <text evidence="10">Belongs to the BchN/ChlN family.</text>
</comment>
<feature type="domain" description="Nitrogenase/oxidoreductase component 1" evidence="12">
    <location>
        <begin position="18"/>
        <end position="392"/>
    </location>
</feature>
<reference evidence="13 14" key="1">
    <citation type="journal article" date="2011" name="ISME J.">
        <title>Community ecology of hot spring cyanobacterial mats: predominant populations and their functional potential.</title>
        <authorList>
            <person name="Klatt C.G."/>
            <person name="Wood J.M."/>
            <person name="Rusch D.B."/>
            <person name="Bateson M.M."/>
            <person name="Hamamura N."/>
            <person name="Heidelberg J.F."/>
            <person name="Grossman A.R."/>
            <person name="Bhaya D."/>
            <person name="Cohan F.M."/>
            <person name="Kuhl M."/>
            <person name="Bryant D.A."/>
            <person name="Ward D.M."/>
        </authorList>
    </citation>
    <scope>NUCLEOTIDE SEQUENCE [LARGE SCALE GENOMIC DNA]</scope>
    <source>
        <strain evidence="13">OS</strain>
    </source>
</reference>
<proteinExistence type="inferred from homology"/>
<dbReference type="GO" id="GO:0019685">
    <property type="term" value="P:photosynthesis, dark reaction"/>
    <property type="evidence" value="ECO:0007669"/>
    <property type="project" value="InterPro"/>
</dbReference>
<keyword evidence="11" id="KW-0472">Membrane</keyword>
<dbReference type="UniPathway" id="UPA00671"/>
<dbReference type="GO" id="GO:0036070">
    <property type="term" value="P:light-independent bacteriochlorophyll biosynthetic process"/>
    <property type="evidence" value="ECO:0007669"/>
    <property type="project" value="UniProtKB-UniRule"/>
</dbReference>
<dbReference type="Pfam" id="PF00148">
    <property type="entry name" value="Oxidored_nitro"/>
    <property type="match status" value="1"/>
</dbReference>
<keyword evidence="1 10" id="KW-0004">4Fe-4S</keyword>
<keyword evidence="2 10" id="KW-0602">Photosynthesis</keyword>
<evidence type="ECO:0000256" key="7">
    <source>
        <dbReference type="ARBA" id="ARBA00023004"/>
    </source>
</evidence>
<evidence type="ECO:0000256" key="9">
    <source>
        <dbReference type="ARBA" id="ARBA00023171"/>
    </source>
</evidence>
<keyword evidence="9 10" id="KW-0149">Chlorophyll biosynthesis</keyword>
<comment type="function">
    <text evidence="10">Component of the dark-operative protochlorophyllide reductase (DPOR) that uses Mg-ATP and reduced ferredoxin to reduce ring D of protochlorophyllide (Pchlide) to form chlorophyllide a (Chlide). This reaction is light-independent. The NB-protein (BchN-BchB) is the catalytic component of the complex.</text>
</comment>
<evidence type="ECO:0000256" key="1">
    <source>
        <dbReference type="ARBA" id="ARBA00022485"/>
    </source>
</evidence>
<keyword evidence="5 10" id="KW-0067">ATP-binding</keyword>
<evidence type="ECO:0000256" key="2">
    <source>
        <dbReference type="ARBA" id="ARBA00022531"/>
    </source>
</evidence>
<dbReference type="InterPro" id="IPR005970">
    <property type="entry name" value="Protochl_reductN"/>
</dbReference>
<keyword evidence="6 10" id="KW-0560">Oxidoreductase</keyword>
<comment type="catalytic activity">
    <reaction evidence="10">
        <text>chlorophyllide a + oxidized 2[4Fe-4S]-[ferredoxin] + 2 ADP + 2 phosphate = protochlorophyllide a + reduced 2[4Fe-4S]-[ferredoxin] + 2 ATP + 2 H2O</text>
        <dbReference type="Rhea" id="RHEA:28202"/>
        <dbReference type="Rhea" id="RHEA-COMP:10002"/>
        <dbReference type="Rhea" id="RHEA-COMP:10004"/>
        <dbReference type="ChEBI" id="CHEBI:15377"/>
        <dbReference type="ChEBI" id="CHEBI:30616"/>
        <dbReference type="ChEBI" id="CHEBI:33722"/>
        <dbReference type="ChEBI" id="CHEBI:33723"/>
        <dbReference type="ChEBI" id="CHEBI:43474"/>
        <dbReference type="ChEBI" id="CHEBI:83348"/>
        <dbReference type="ChEBI" id="CHEBI:83350"/>
        <dbReference type="ChEBI" id="CHEBI:456216"/>
        <dbReference type="EC" id="1.3.7.7"/>
    </reaction>
</comment>
<keyword evidence="10" id="KW-0077">Bacteriochlorophyll biosynthesis</keyword>
<name>A0A395LZB2_9BACT</name>
<evidence type="ECO:0000259" key="12">
    <source>
        <dbReference type="Pfam" id="PF00148"/>
    </source>
</evidence>
<organism evidence="13 14">
    <name type="scientific">Candidatus Thermochlorobacter aerophilus</name>
    <dbReference type="NCBI Taxonomy" id="1868324"/>
    <lineage>
        <taxon>Bacteria</taxon>
        <taxon>Pseudomonadati</taxon>
        <taxon>Chlorobiota</taxon>
        <taxon>Chlorobiia</taxon>
        <taxon>Chlorobiales</taxon>
        <taxon>Candidatus Thermochlorobacteriaceae</taxon>
        <taxon>Candidatus Thermochlorobacter</taxon>
    </lineage>
</organism>
<dbReference type="NCBIfam" id="NF002768">
    <property type="entry name" value="PRK02842.1"/>
    <property type="match status" value="1"/>
</dbReference>
<keyword evidence="11" id="KW-0812">Transmembrane</keyword>
<evidence type="ECO:0000256" key="8">
    <source>
        <dbReference type="ARBA" id="ARBA00023014"/>
    </source>
</evidence>
<evidence type="ECO:0000256" key="3">
    <source>
        <dbReference type="ARBA" id="ARBA00022723"/>
    </source>
</evidence>
<dbReference type="SUPFAM" id="SSF53807">
    <property type="entry name" value="Helical backbone' metal receptor"/>
    <property type="match status" value="1"/>
</dbReference>
<dbReference type="GO" id="GO:0005524">
    <property type="term" value="F:ATP binding"/>
    <property type="evidence" value="ECO:0007669"/>
    <property type="project" value="UniProtKB-UniRule"/>
</dbReference>
<evidence type="ECO:0000256" key="10">
    <source>
        <dbReference type="HAMAP-Rule" id="MF_00352"/>
    </source>
</evidence>